<reference evidence="4" key="1">
    <citation type="submission" date="2025-08" db="UniProtKB">
        <authorList>
            <consortium name="RefSeq"/>
        </authorList>
    </citation>
    <scope>IDENTIFICATION</scope>
</reference>
<organism evidence="3 4">
    <name type="scientific">Elaeis guineensis var. tenera</name>
    <name type="common">Oil palm</name>
    <dbReference type="NCBI Taxonomy" id="51953"/>
    <lineage>
        <taxon>Eukaryota</taxon>
        <taxon>Viridiplantae</taxon>
        <taxon>Streptophyta</taxon>
        <taxon>Embryophyta</taxon>
        <taxon>Tracheophyta</taxon>
        <taxon>Spermatophyta</taxon>
        <taxon>Magnoliopsida</taxon>
        <taxon>Liliopsida</taxon>
        <taxon>Arecaceae</taxon>
        <taxon>Arecoideae</taxon>
        <taxon>Cocoseae</taxon>
        <taxon>Elaeidinae</taxon>
        <taxon>Elaeis</taxon>
    </lineage>
</organism>
<evidence type="ECO:0000256" key="2">
    <source>
        <dbReference type="SAM" id="Phobius"/>
    </source>
</evidence>
<keyword evidence="2" id="KW-0472">Membrane</keyword>
<evidence type="ECO:0000313" key="4">
    <source>
        <dbReference type="RefSeq" id="XP_010931147.1"/>
    </source>
</evidence>
<name>A0A6I9RRA0_ELAGV</name>
<protein>
    <submittedName>
        <fullName evidence="4">Uncharacterized protein LOC105052136</fullName>
    </submittedName>
</protein>
<dbReference type="InParanoid" id="A0A6I9RRA0"/>
<feature type="transmembrane region" description="Helical" evidence="2">
    <location>
        <begin position="6"/>
        <end position="31"/>
    </location>
</feature>
<evidence type="ECO:0000313" key="3">
    <source>
        <dbReference type="Proteomes" id="UP000504607"/>
    </source>
</evidence>
<gene>
    <name evidence="4" type="primary">LOC105052136</name>
</gene>
<dbReference type="RefSeq" id="XP_010931147.1">
    <property type="nucleotide sequence ID" value="XM_010932845.3"/>
</dbReference>
<dbReference type="KEGG" id="egu:105052136"/>
<dbReference type="PANTHER" id="PTHR34054:SF4">
    <property type="entry name" value="PROTEIN, PUTATIVE-RELATED"/>
    <property type="match status" value="1"/>
</dbReference>
<dbReference type="PANTHER" id="PTHR34054">
    <property type="entry name" value="EXPRESSED PROTEIN"/>
    <property type="match status" value="1"/>
</dbReference>
<proteinExistence type="predicted"/>
<keyword evidence="2" id="KW-1133">Transmembrane helix</keyword>
<accession>A0A6I9RRA0</accession>
<keyword evidence="3" id="KW-1185">Reference proteome</keyword>
<keyword evidence="2" id="KW-0812">Transmembrane</keyword>
<dbReference type="AlphaFoldDB" id="A0A6I9RRA0"/>
<dbReference type="GeneID" id="105052136"/>
<dbReference type="OrthoDB" id="782189at2759"/>
<sequence length="208" mass="22025">MSGLTKLGLALLLVFSFSLLGVLSELLYVLWCRRRRRRLRRSSSSSGDPEIPNAGGGGASSKELLLYFLCWKNQSRIEPASSATASPAFSAAAALAAPTAAMTKMASSEAGEECDLARWHTMYFGPSRVLYTIKEEREEVESDAGMGVSGDGDGDELAETPFSTPCVSPVFYTPTSSPPRAMAEAGRDPEVPSGGEVAGSLPPVAERV</sequence>
<evidence type="ECO:0000256" key="1">
    <source>
        <dbReference type="SAM" id="MobiDB-lite"/>
    </source>
</evidence>
<dbReference type="InterPro" id="IPR045884">
    <property type="entry name" value="At5g59350-like"/>
</dbReference>
<dbReference type="Proteomes" id="UP000504607">
    <property type="component" value="Chromosome 9"/>
</dbReference>
<feature type="region of interest" description="Disordered" evidence="1">
    <location>
        <begin position="141"/>
        <end position="208"/>
    </location>
</feature>